<dbReference type="EMBL" id="JAHUZB010000001">
    <property type="protein sequence ID" value="MBV7389525.1"/>
    <property type="molecule type" value="Genomic_DNA"/>
</dbReference>
<dbReference type="PROSITE" id="PS51257">
    <property type="entry name" value="PROKAR_LIPOPROTEIN"/>
    <property type="match status" value="1"/>
</dbReference>
<comment type="caution">
    <text evidence="4">The sequence shown here is derived from an EMBL/GenBank/DDBJ whole genome shotgun (WGS) entry which is preliminary data.</text>
</comment>
<keyword evidence="5" id="KW-1185">Reference proteome</keyword>
<keyword evidence="2" id="KW-0732">Signal</keyword>
<feature type="region of interest" description="Disordered" evidence="1">
    <location>
        <begin position="33"/>
        <end position="71"/>
    </location>
</feature>
<proteinExistence type="predicted"/>
<feature type="compositionally biased region" description="Polar residues" evidence="1">
    <location>
        <begin position="33"/>
        <end position="44"/>
    </location>
</feature>
<gene>
    <name evidence="4" type="ORF">KUA55_02460</name>
</gene>
<protein>
    <submittedName>
        <fullName evidence="4">DUF4767 domain-containing protein</fullName>
    </submittedName>
</protein>
<evidence type="ECO:0000313" key="4">
    <source>
        <dbReference type="EMBL" id="MBV7389525.1"/>
    </source>
</evidence>
<reference evidence="4 5" key="1">
    <citation type="submission" date="2021-06" db="EMBL/GenBank/DDBJ databases">
        <title>Enterococcus alishanensis sp. nov., a novel lactic acid bacterium isolated from fresh coffee beans.</title>
        <authorList>
            <person name="Chen Y.-S."/>
        </authorList>
    </citation>
    <scope>NUCLEOTIDE SEQUENCE [LARGE SCALE GENOMIC DNA]</scope>
    <source>
        <strain evidence="4 5">ALS3</strain>
    </source>
</reference>
<sequence>MKKIVVGLMLSVSLLGLSACRKTATTQNDEIQKQETFTTSSNSSEAKKVIEKSSSSTSATNSEEPENNVTKNIWDSEKADALRSFIVNWSATMGQSYQEYQPQNNVNFYGLQLPDDVLENTQKQPMAVDNQIVSAEWSGNGESAAEYSIVAVYSDADTAAFAAKHVYFFAIHNNDPVVLTSMQNQGMPDGAFHFSQTENQELKNGFQNIVNPS</sequence>
<evidence type="ECO:0000256" key="2">
    <source>
        <dbReference type="SAM" id="SignalP"/>
    </source>
</evidence>
<dbReference type="InterPro" id="IPR031927">
    <property type="entry name" value="DUF4767"/>
</dbReference>
<name>A0ABS6T9F3_9ENTE</name>
<dbReference type="RefSeq" id="WP_218324582.1">
    <property type="nucleotide sequence ID" value="NZ_JAHUZB010000001.1"/>
</dbReference>
<organism evidence="4 5">
    <name type="scientific">Enterococcus alishanensis</name>
    <dbReference type="NCBI Taxonomy" id="1303817"/>
    <lineage>
        <taxon>Bacteria</taxon>
        <taxon>Bacillati</taxon>
        <taxon>Bacillota</taxon>
        <taxon>Bacilli</taxon>
        <taxon>Lactobacillales</taxon>
        <taxon>Enterococcaceae</taxon>
        <taxon>Enterococcus</taxon>
    </lineage>
</organism>
<feature type="compositionally biased region" description="Low complexity" evidence="1">
    <location>
        <begin position="53"/>
        <end position="62"/>
    </location>
</feature>
<accession>A0ABS6T9F3</accession>
<feature type="signal peptide" evidence="2">
    <location>
        <begin position="1"/>
        <end position="18"/>
    </location>
</feature>
<dbReference type="Pfam" id="PF15983">
    <property type="entry name" value="DUF4767"/>
    <property type="match status" value="1"/>
</dbReference>
<feature type="chain" id="PRO_5046386608" evidence="2">
    <location>
        <begin position="19"/>
        <end position="213"/>
    </location>
</feature>
<feature type="domain" description="DUF4767" evidence="3">
    <location>
        <begin position="72"/>
        <end position="210"/>
    </location>
</feature>
<evidence type="ECO:0000256" key="1">
    <source>
        <dbReference type="SAM" id="MobiDB-lite"/>
    </source>
</evidence>
<evidence type="ECO:0000313" key="5">
    <source>
        <dbReference type="Proteomes" id="UP000774130"/>
    </source>
</evidence>
<dbReference type="Proteomes" id="UP000774130">
    <property type="component" value="Unassembled WGS sequence"/>
</dbReference>
<evidence type="ECO:0000259" key="3">
    <source>
        <dbReference type="Pfam" id="PF15983"/>
    </source>
</evidence>